<protein>
    <submittedName>
        <fullName evidence="1">Uncharacterized protein</fullName>
    </submittedName>
</protein>
<accession>A0A645DID4</accession>
<proteinExistence type="predicted"/>
<sequence length="146" mass="15175">MSAQQLQAVSDTLVAESRRRARLVTAPHFEVAYGDFVIDPSASLSWTPHRGPAGNPPAAYAALLRGVRGTRSGTVYGVGSTPYVAQVDVEDGVDPDQWGAEAAARVEGVPVGGPDVSGDVPAVVELRQGSSAPVLIDLSDGGRRIR</sequence>
<organism evidence="1">
    <name type="scientific">bioreactor metagenome</name>
    <dbReference type="NCBI Taxonomy" id="1076179"/>
    <lineage>
        <taxon>unclassified sequences</taxon>
        <taxon>metagenomes</taxon>
        <taxon>ecological metagenomes</taxon>
    </lineage>
</organism>
<name>A0A645DID4_9ZZZZ</name>
<dbReference type="EMBL" id="VSSQ01036701">
    <property type="protein sequence ID" value="MPM89240.1"/>
    <property type="molecule type" value="Genomic_DNA"/>
</dbReference>
<reference evidence="1" key="1">
    <citation type="submission" date="2019-08" db="EMBL/GenBank/DDBJ databases">
        <authorList>
            <person name="Kucharzyk K."/>
            <person name="Murdoch R.W."/>
            <person name="Higgins S."/>
            <person name="Loffler F."/>
        </authorList>
    </citation>
    <scope>NUCLEOTIDE SEQUENCE</scope>
</reference>
<gene>
    <name evidence="1" type="ORF">SDC9_136348</name>
</gene>
<evidence type="ECO:0000313" key="1">
    <source>
        <dbReference type="EMBL" id="MPM89240.1"/>
    </source>
</evidence>
<comment type="caution">
    <text evidence="1">The sequence shown here is derived from an EMBL/GenBank/DDBJ whole genome shotgun (WGS) entry which is preliminary data.</text>
</comment>
<dbReference type="AlphaFoldDB" id="A0A645DID4"/>